<keyword evidence="3" id="KW-1185">Reference proteome</keyword>
<keyword evidence="1" id="KW-1133">Transmembrane helix</keyword>
<accession>A0ABV7CKC7</accession>
<organism evidence="2 3">
    <name type="scientific">Pseudoalteromonas fenneropenaei</name>
    <dbReference type="NCBI Taxonomy" id="1737459"/>
    <lineage>
        <taxon>Bacteria</taxon>
        <taxon>Pseudomonadati</taxon>
        <taxon>Pseudomonadota</taxon>
        <taxon>Gammaproteobacteria</taxon>
        <taxon>Alteromonadales</taxon>
        <taxon>Pseudoalteromonadaceae</taxon>
        <taxon>Pseudoalteromonas</taxon>
    </lineage>
</organism>
<name>A0ABV7CKC7_9GAMM</name>
<proteinExistence type="predicted"/>
<keyword evidence="1" id="KW-0472">Membrane</keyword>
<comment type="caution">
    <text evidence="2">The sequence shown here is derived from an EMBL/GenBank/DDBJ whole genome shotgun (WGS) entry which is preliminary data.</text>
</comment>
<protein>
    <recommendedName>
        <fullName evidence="4">DUF2939 domain-containing protein</fullName>
    </recommendedName>
</protein>
<evidence type="ECO:0000256" key="1">
    <source>
        <dbReference type="SAM" id="Phobius"/>
    </source>
</evidence>
<reference evidence="3" key="1">
    <citation type="journal article" date="2019" name="Int. J. Syst. Evol. Microbiol.">
        <title>The Global Catalogue of Microorganisms (GCM) 10K type strain sequencing project: providing services to taxonomists for standard genome sequencing and annotation.</title>
        <authorList>
            <consortium name="The Broad Institute Genomics Platform"/>
            <consortium name="The Broad Institute Genome Sequencing Center for Infectious Disease"/>
            <person name="Wu L."/>
            <person name="Ma J."/>
        </authorList>
    </citation>
    <scope>NUCLEOTIDE SEQUENCE [LARGE SCALE GENOMIC DNA]</scope>
    <source>
        <strain evidence="3">KCTC 42730</strain>
    </source>
</reference>
<dbReference type="RefSeq" id="WP_377124204.1">
    <property type="nucleotide sequence ID" value="NZ_JBHRSD010000017.1"/>
</dbReference>
<gene>
    <name evidence="2" type="ORF">ACFOEE_11190</name>
</gene>
<dbReference type="Proteomes" id="UP001595453">
    <property type="component" value="Unassembled WGS sequence"/>
</dbReference>
<feature type="transmembrane region" description="Helical" evidence="1">
    <location>
        <begin position="7"/>
        <end position="24"/>
    </location>
</feature>
<dbReference type="EMBL" id="JBHRSD010000017">
    <property type="protein sequence ID" value="MFC3033087.1"/>
    <property type="molecule type" value="Genomic_DNA"/>
</dbReference>
<evidence type="ECO:0000313" key="2">
    <source>
        <dbReference type="EMBL" id="MFC3033087.1"/>
    </source>
</evidence>
<evidence type="ECO:0000313" key="3">
    <source>
        <dbReference type="Proteomes" id="UP001595453"/>
    </source>
</evidence>
<evidence type="ECO:0008006" key="4">
    <source>
        <dbReference type="Google" id="ProtNLM"/>
    </source>
</evidence>
<sequence length="184" mass="21501">MNYMNKYKYYISIALTLIFFAYITEPLQELKVELDGELDMQTKRLLKVENLLENKNQVEEQLSSIIQLDEKLQSYLFKVKSEGQLKLEVQQKIDNLLKEANCQIDSLNWLDKLVLNNKVNQWQVKLEFKGPSVCAIKLMRLLENSTPIMRISYYAIGGQDWTGKASEELLGEITVKVWQFEEAI</sequence>
<keyword evidence="1" id="KW-0812">Transmembrane</keyword>